<feature type="transmembrane region" description="Helical" evidence="1">
    <location>
        <begin position="23"/>
        <end position="44"/>
    </location>
</feature>
<dbReference type="Proteomes" id="UP000606786">
    <property type="component" value="Unassembled WGS sequence"/>
</dbReference>
<keyword evidence="3" id="KW-1185">Reference proteome</keyword>
<dbReference type="OrthoDB" id="1470350at2759"/>
<proteinExistence type="predicted"/>
<protein>
    <submittedName>
        <fullName evidence="2">(Mediterranean fruit fly) hypothetical protein</fullName>
    </submittedName>
</protein>
<keyword evidence="1" id="KW-1133">Transmembrane helix</keyword>
<organism evidence="2 3">
    <name type="scientific">Ceratitis capitata</name>
    <name type="common">Mediterranean fruit fly</name>
    <name type="synonym">Tephritis capitata</name>
    <dbReference type="NCBI Taxonomy" id="7213"/>
    <lineage>
        <taxon>Eukaryota</taxon>
        <taxon>Metazoa</taxon>
        <taxon>Ecdysozoa</taxon>
        <taxon>Arthropoda</taxon>
        <taxon>Hexapoda</taxon>
        <taxon>Insecta</taxon>
        <taxon>Pterygota</taxon>
        <taxon>Neoptera</taxon>
        <taxon>Endopterygota</taxon>
        <taxon>Diptera</taxon>
        <taxon>Brachycera</taxon>
        <taxon>Muscomorpha</taxon>
        <taxon>Tephritoidea</taxon>
        <taxon>Tephritidae</taxon>
        <taxon>Ceratitis</taxon>
        <taxon>Ceratitis</taxon>
    </lineage>
</organism>
<keyword evidence="1" id="KW-0472">Membrane</keyword>
<dbReference type="AlphaFoldDB" id="A0A811U1X0"/>
<comment type="caution">
    <text evidence="2">The sequence shown here is derived from an EMBL/GenBank/DDBJ whole genome shotgun (WGS) entry which is preliminary data.</text>
</comment>
<name>A0A811U1X0_CERCA</name>
<sequence length="81" mass="8905">MSDKLMTALLAESVLLTKVTRIVAGYSPVTIILVGAITLFFVIYNKRRARMVQLIDKIPGPAAMPLLGNSIEMNVDHDGKY</sequence>
<gene>
    <name evidence="2" type="ORF">CCAP1982_LOCUS1762</name>
</gene>
<accession>A0A811U1X0</accession>
<reference evidence="2" key="1">
    <citation type="submission" date="2020-11" db="EMBL/GenBank/DDBJ databases">
        <authorList>
            <person name="Whitehead M."/>
        </authorList>
    </citation>
    <scope>NUCLEOTIDE SEQUENCE</scope>
    <source>
        <strain evidence="2">EGII</strain>
    </source>
</reference>
<keyword evidence="1" id="KW-0812">Transmembrane</keyword>
<dbReference type="EMBL" id="CAJHJT010000001">
    <property type="protein sequence ID" value="CAD6992929.1"/>
    <property type="molecule type" value="Genomic_DNA"/>
</dbReference>
<evidence type="ECO:0000313" key="3">
    <source>
        <dbReference type="Proteomes" id="UP000606786"/>
    </source>
</evidence>
<evidence type="ECO:0000313" key="2">
    <source>
        <dbReference type="EMBL" id="CAD6992929.1"/>
    </source>
</evidence>
<evidence type="ECO:0000256" key="1">
    <source>
        <dbReference type="SAM" id="Phobius"/>
    </source>
</evidence>